<organism evidence="2 4">
    <name type="scientific">Duganella violaceipulchra</name>
    <dbReference type="NCBI Taxonomy" id="2849652"/>
    <lineage>
        <taxon>Bacteria</taxon>
        <taxon>Pseudomonadati</taxon>
        <taxon>Pseudomonadota</taxon>
        <taxon>Betaproteobacteria</taxon>
        <taxon>Burkholderiales</taxon>
        <taxon>Oxalobacteraceae</taxon>
        <taxon>Telluria group</taxon>
        <taxon>Duganella</taxon>
    </lineage>
</organism>
<feature type="signal peptide" evidence="1">
    <location>
        <begin position="1"/>
        <end position="20"/>
    </location>
</feature>
<gene>
    <name evidence="2" type="ORF">KVP70_11140</name>
    <name evidence="3" type="ORF">L1274_001951</name>
</gene>
<dbReference type="RefSeq" id="WP_217942234.1">
    <property type="nucleotide sequence ID" value="NZ_JAHTGR010000005.1"/>
</dbReference>
<evidence type="ECO:0000313" key="2">
    <source>
        <dbReference type="EMBL" id="MBV6321492.1"/>
    </source>
</evidence>
<dbReference type="EMBL" id="JAHTGR010000005">
    <property type="protein sequence ID" value="MBV6321492.1"/>
    <property type="molecule type" value="Genomic_DNA"/>
</dbReference>
<reference evidence="3" key="2">
    <citation type="submission" date="2022-03" db="EMBL/GenBank/DDBJ databases">
        <title>Genome Encyclopedia of Bacteria and Archaea VI: Functional Genomics of Type Strains.</title>
        <authorList>
            <person name="Whitman W."/>
        </authorList>
    </citation>
    <scope>NUCLEOTIDE SEQUENCE</scope>
    <source>
        <strain evidence="3">HSC-15S17</strain>
    </source>
</reference>
<accession>A0AA41L4W8</accession>
<keyword evidence="1" id="KW-0732">Signal</keyword>
<evidence type="ECO:0000313" key="3">
    <source>
        <dbReference type="EMBL" id="MCP2008251.1"/>
    </source>
</evidence>
<evidence type="ECO:0000256" key="1">
    <source>
        <dbReference type="SAM" id="SignalP"/>
    </source>
</evidence>
<proteinExistence type="predicted"/>
<evidence type="ECO:0008006" key="6">
    <source>
        <dbReference type="Google" id="ProtNLM"/>
    </source>
</evidence>
<reference evidence="2" key="1">
    <citation type="submission" date="2021-07" db="EMBL/GenBank/DDBJ databases">
        <title>Characterization of violacein-producing bacteria and related species.</title>
        <authorList>
            <person name="Wilson H.S."/>
            <person name="De Leon M.E."/>
        </authorList>
    </citation>
    <scope>NUCLEOTIDE SEQUENCE</scope>
    <source>
        <strain evidence="2">HSC-15S17</strain>
    </source>
</reference>
<protein>
    <recommendedName>
        <fullName evidence="6">DUF1311 domain-containing protein</fullName>
    </recommendedName>
</protein>
<dbReference type="AlphaFoldDB" id="A0AA41L4W8"/>
<dbReference type="Proteomes" id="UP001162889">
    <property type="component" value="Unassembled WGS sequence"/>
</dbReference>
<name>A0AA41L4W8_9BURK</name>
<dbReference type="Proteomes" id="UP001155901">
    <property type="component" value="Unassembled WGS sequence"/>
</dbReference>
<feature type="chain" id="PRO_5041359215" description="DUF1311 domain-containing protein" evidence="1">
    <location>
        <begin position="21"/>
        <end position="139"/>
    </location>
</feature>
<evidence type="ECO:0000313" key="5">
    <source>
        <dbReference type="Proteomes" id="UP001162889"/>
    </source>
</evidence>
<evidence type="ECO:0000313" key="4">
    <source>
        <dbReference type="Proteomes" id="UP001155901"/>
    </source>
</evidence>
<dbReference type="EMBL" id="JALJZU010000003">
    <property type="protein sequence ID" value="MCP2008251.1"/>
    <property type="molecule type" value="Genomic_DNA"/>
</dbReference>
<comment type="caution">
    <text evidence="2">The sequence shown here is derived from an EMBL/GenBank/DDBJ whole genome shotgun (WGS) entry which is preliminary data.</text>
</comment>
<keyword evidence="5" id="KW-1185">Reference proteome</keyword>
<sequence length="139" mass="15748">MLAIKISACIVMSISSYCYASTDPECLKHLGGAFGDVECFNGLSNDLKQENRKLAADVASTIPKGNGNRVLLKRYLQDQVNAKNFCELGRASMTNWTREAMTVNPRYHDYDVAYYECAYILLEQENKFLKSLFRNANQK</sequence>